<sequence>MSLSLLSSLLSLLSLLPLLMNLGVIVNVIFGTIALYYSIYAIHQRTRELKEKLLFINKDSNYKKEYTKQPYFKKLILYSQNETNH</sequence>
<dbReference type="EMBL" id="JBCLYO010000002">
    <property type="protein sequence ID" value="KAL0092837.1"/>
    <property type="molecule type" value="Genomic_DNA"/>
</dbReference>
<evidence type="ECO:0000256" key="1">
    <source>
        <dbReference type="SAM" id="Phobius"/>
    </source>
</evidence>
<gene>
    <name evidence="2" type="ORF">J3Q64DRAFT_1721796</name>
</gene>
<reference evidence="2 3" key="1">
    <citation type="submission" date="2024-04" db="EMBL/GenBank/DDBJ databases">
        <title>Symmetric and asymmetric DNA N6-adenine methylation regulates different biological responses in Mucorales.</title>
        <authorList>
            <consortium name="Lawrence Berkeley National Laboratory"/>
            <person name="Lax C."/>
            <person name="Mondo S.J."/>
            <person name="Osorio-Concepcion M."/>
            <person name="Muszewska A."/>
            <person name="Corrochano-Luque M."/>
            <person name="Gutierrez G."/>
            <person name="Riley R."/>
            <person name="Lipzen A."/>
            <person name="Guo J."/>
            <person name="Hundley H."/>
            <person name="Amirebrahimi M."/>
            <person name="Ng V."/>
            <person name="Lorenzo-Gutierrez D."/>
            <person name="Binder U."/>
            <person name="Yang J."/>
            <person name="Song Y."/>
            <person name="Canovas D."/>
            <person name="Navarro E."/>
            <person name="Freitag M."/>
            <person name="Gabaldon T."/>
            <person name="Grigoriev I.V."/>
            <person name="Corrochano L.M."/>
            <person name="Nicolas F.E."/>
            <person name="Garre V."/>
        </authorList>
    </citation>
    <scope>NUCLEOTIDE SEQUENCE [LARGE SCALE GENOMIC DNA]</scope>
    <source>
        <strain evidence="2 3">L51</strain>
    </source>
</reference>
<evidence type="ECO:0000313" key="3">
    <source>
        <dbReference type="Proteomes" id="UP001448207"/>
    </source>
</evidence>
<comment type="caution">
    <text evidence="2">The sequence shown here is derived from an EMBL/GenBank/DDBJ whole genome shotgun (WGS) entry which is preliminary data.</text>
</comment>
<keyword evidence="3" id="KW-1185">Reference proteome</keyword>
<proteinExistence type="predicted"/>
<protein>
    <submittedName>
        <fullName evidence="2">Uncharacterized protein</fullName>
    </submittedName>
</protein>
<keyword evidence="1" id="KW-1133">Transmembrane helix</keyword>
<organism evidence="2 3">
    <name type="scientific">Phycomyces blakesleeanus</name>
    <dbReference type="NCBI Taxonomy" id="4837"/>
    <lineage>
        <taxon>Eukaryota</taxon>
        <taxon>Fungi</taxon>
        <taxon>Fungi incertae sedis</taxon>
        <taxon>Mucoromycota</taxon>
        <taxon>Mucoromycotina</taxon>
        <taxon>Mucoromycetes</taxon>
        <taxon>Mucorales</taxon>
        <taxon>Phycomycetaceae</taxon>
        <taxon>Phycomyces</taxon>
    </lineage>
</organism>
<keyword evidence="1" id="KW-0812">Transmembrane</keyword>
<dbReference type="Proteomes" id="UP001448207">
    <property type="component" value="Unassembled WGS sequence"/>
</dbReference>
<accession>A0ABR3BA62</accession>
<keyword evidence="1" id="KW-0472">Membrane</keyword>
<feature type="transmembrane region" description="Helical" evidence="1">
    <location>
        <begin position="24"/>
        <end position="42"/>
    </location>
</feature>
<evidence type="ECO:0000313" key="2">
    <source>
        <dbReference type="EMBL" id="KAL0092837.1"/>
    </source>
</evidence>
<name>A0ABR3BA62_PHYBL</name>